<dbReference type="AlphaFoldDB" id="A0A1Y2EQ51"/>
<evidence type="ECO:0000256" key="4">
    <source>
        <dbReference type="ARBA" id="ARBA00022448"/>
    </source>
</evidence>
<feature type="region of interest" description="Disordered" evidence="14">
    <location>
        <begin position="83"/>
        <end position="196"/>
    </location>
</feature>
<keyword evidence="4" id="KW-0813">Transport</keyword>
<keyword evidence="8" id="KW-0906">Nuclear pore complex</keyword>
<dbReference type="GO" id="GO:0006606">
    <property type="term" value="P:protein import into nucleus"/>
    <property type="evidence" value="ECO:0007669"/>
    <property type="project" value="TreeGrafter"/>
</dbReference>
<dbReference type="GO" id="GO:0017056">
    <property type="term" value="F:structural constituent of nuclear pore"/>
    <property type="evidence" value="ECO:0007669"/>
    <property type="project" value="InterPro"/>
</dbReference>
<protein>
    <recommendedName>
        <fullName evidence="10">Nucleoporin NSP1</fullName>
    </recommendedName>
    <alternativeName>
        <fullName evidence="11">Nuclear pore protein NSP1</fullName>
    </alternativeName>
    <alternativeName>
        <fullName evidence="12">Nucleoskeletal-like protein</fullName>
    </alternativeName>
</protein>
<feature type="region of interest" description="Disordered" evidence="14">
    <location>
        <begin position="414"/>
        <end position="434"/>
    </location>
</feature>
<evidence type="ECO:0000256" key="13">
    <source>
        <dbReference type="SAM" id="Coils"/>
    </source>
</evidence>
<dbReference type="GO" id="GO:0006405">
    <property type="term" value="P:RNA export from nucleus"/>
    <property type="evidence" value="ECO:0007669"/>
    <property type="project" value="TreeGrafter"/>
</dbReference>
<evidence type="ECO:0000256" key="2">
    <source>
        <dbReference type="ARBA" id="ARBA00004620"/>
    </source>
</evidence>
<dbReference type="EMBL" id="MCOG01000034">
    <property type="protein sequence ID" value="ORY73306.1"/>
    <property type="molecule type" value="Genomic_DNA"/>
</dbReference>
<feature type="compositionally biased region" description="Low complexity" evidence="14">
    <location>
        <begin position="131"/>
        <end position="196"/>
    </location>
</feature>
<evidence type="ECO:0000256" key="10">
    <source>
        <dbReference type="ARBA" id="ARBA00068864"/>
    </source>
</evidence>
<evidence type="ECO:0000313" key="17">
    <source>
        <dbReference type="Proteomes" id="UP000193920"/>
    </source>
</evidence>
<dbReference type="Proteomes" id="UP000193920">
    <property type="component" value="Unassembled WGS sequence"/>
</dbReference>
<keyword evidence="13" id="KW-0175">Coiled coil</keyword>
<comment type="similarity">
    <text evidence="3">Belongs to the nucleoporin NSP1/NUP62 family.</text>
</comment>
<comment type="caution">
    <text evidence="16">The sequence shown here is derived from an EMBL/GenBank/DDBJ whole genome shotgun (WGS) entry which is preliminary data.</text>
</comment>
<feature type="compositionally biased region" description="Low complexity" evidence="14">
    <location>
        <begin position="83"/>
        <end position="111"/>
    </location>
</feature>
<dbReference type="FunFam" id="1.20.5.170:FF:000040">
    <property type="entry name" value="Nuclear pore glycoprotein p62"/>
    <property type="match status" value="1"/>
</dbReference>
<evidence type="ECO:0000256" key="11">
    <source>
        <dbReference type="ARBA" id="ARBA00078941"/>
    </source>
</evidence>
<comment type="subcellular location">
    <subcellularLocation>
        <location evidence="2">Nucleus membrane</location>
        <topology evidence="2">Peripheral membrane protein</topology>
        <orientation evidence="2">Nucleoplasmic side</orientation>
    </subcellularLocation>
    <subcellularLocation>
        <location evidence="1">Nucleus</location>
        <location evidence="1">Nuclear pore complex</location>
    </subcellularLocation>
</comment>
<feature type="coiled-coil region" evidence="13">
    <location>
        <begin position="265"/>
        <end position="335"/>
    </location>
</feature>
<evidence type="ECO:0000256" key="1">
    <source>
        <dbReference type="ARBA" id="ARBA00004567"/>
    </source>
</evidence>
<feature type="compositionally biased region" description="Polar residues" evidence="14">
    <location>
        <begin position="112"/>
        <end position="122"/>
    </location>
</feature>
<evidence type="ECO:0000256" key="3">
    <source>
        <dbReference type="ARBA" id="ARBA00005911"/>
    </source>
</evidence>
<keyword evidence="9" id="KW-0539">Nucleus</keyword>
<evidence type="ECO:0000256" key="8">
    <source>
        <dbReference type="ARBA" id="ARBA00023132"/>
    </source>
</evidence>
<dbReference type="Gene3D" id="1.20.5.170">
    <property type="match status" value="1"/>
</dbReference>
<dbReference type="GO" id="GO:0031965">
    <property type="term" value="C:nuclear membrane"/>
    <property type="evidence" value="ECO:0007669"/>
    <property type="project" value="UniProtKB-SubCell"/>
</dbReference>
<dbReference type="PANTHER" id="PTHR12084:SF0">
    <property type="entry name" value="NUCLEAR PORE GLYCOPROTEIN P62"/>
    <property type="match status" value="1"/>
</dbReference>
<sequence>MSFSFGGNNNNNNQNKFTFGNSSDSTSKPAFGGISSNSNTTTNSGSGSNLFGNKTSSSSFSFNSNASTTTGTGNTSFGFGNSSSNATTSTQSSGLFGNTSSTTQTGGFSFNKPATASTTTPVTGGFSFGKTPTTPGATATAATTTPATGGFSFGKPAATTTATTATTPAAATTSTTASTAATTAATGATPATAPPTISALRNKTMEEILNKWTTELNRYHTEFQKVAVDVGKWDQMIIQNGAQIYNLNSQIEETEKIQKEIDTNLEYIENQQKELNSILDEYDKKIRPLVEGSANDPRGKMNPADEERESAYNTAENLNKQLDDLGNTLSDMIKEINSTKGAEDDDDDENTIGQIVKILNRHLCSLQWIDQSTTELGLQIQELSRLNDTATIEQERIQKLTKRTSHNGFGFDNTYSRFGNTTPNKNSLTKNGFN</sequence>
<name>A0A1Y2EQ51_9FUNG</name>
<evidence type="ECO:0000313" key="16">
    <source>
        <dbReference type="EMBL" id="ORY73306.1"/>
    </source>
</evidence>
<feature type="compositionally biased region" description="Low complexity" evidence="14">
    <location>
        <begin position="1"/>
        <end position="22"/>
    </location>
</feature>
<feature type="compositionally biased region" description="Low complexity" evidence="14">
    <location>
        <begin position="32"/>
        <end position="50"/>
    </location>
</feature>
<dbReference type="GO" id="GO:0044613">
    <property type="term" value="C:nuclear pore central transport channel"/>
    <property type="evidence" value="ECO:0007669"/>
    <property type="project" value="TreeGrafter"/>
</dbReference>
<dbReference type="GO" id="GO:0005543">
    <property type="term" value="F:phospholipid binding"/>
    <property type="evidence" value="ECO:0007669"/>
    <property type="project" value="TreeGrafter"/>
</dbReference>
<dbReference type="InterPro" id="IPR026010">
    <property type="entry name" value="NSP1/NUP62"/>
</dbReference>
<accession>A0A1Y2EQ51</accession>
<dbReference type="OrthoDB" id="344345at2759"/>
<dbReference type="STRING" id="1754190.A0A1Y2EQ51"/>
<feature type="domain" description="Nucleoporin NSP1-like C-terminal" evidence="15">
    <location>
        <begin position="190"/>
        <end position="291"/>
    </location>
</feature>
<keyword evidence="17" id="KW-1185">Reference proteome</keyword>
<dbReference type="GO" id="GO:0051028">
    <property type="term" value="P:mRNA transport"/>
    <property type="evidence" value="ECO:0007669"/>
    <property type="project" value="UniProtKB-KW"/>
</dbReference>
<evidence type="ECO:0000256" key="9">
    <source>
        <dbReference type="ARBA" id="ARBA00023242"/>
    </source>
</evidence>
<evidence type="ECO:0000256" key="7">
    <source>
        <dbReference type="ARBA" id="ARBA00023010"/>
    </source>
</evidence>
<evidence type="ECO:0000256" key="14">
    <source>
        <dbReference type="SAM" id="MobiDB-lite"/>
    </source>
</evidence>
<dbReference type="InterPro" id="IPR007758">
    <property type="entry name" value="Nucleoporin_NSP1_C"/>
</dbReference>
<proteinExistence type="inferred from homology"/>
<evidence type="ECO:0000259" key="15">
    <source>
        <dbReference type="Pfam" id="PF05064"/>
    </source>
</evidence>
<keyword evidence="5" id="KW-0509">mRNA transport</keyword>
<evidence type="ECO:0000256" key="12">
    <source>
        <dbReference type="ARBA" id="ARBA00081079"/>
    </source>
</evidence>
<dbReference type="Pfam" id="PF05064">
    <property type="entry name" value="Nsp1_C"/>
    <property type="match status" value="1"/>
</dbReference>
<gene>
    <name evidence="16" type="ORF">LY90DRAFT_503158</name>
</gene>
<keyword evidence="6" id="KW-0653">Protein transport</keyword>
<keyword evidence="7" id="KW-0811">Translocation</keyword>
<reference evidence="16 17" key="1">
    <citation type="submission" date="2016-08" db="EMBL/GenBank/DDBJ databases">
        <title>A Parts List for Fungal Cellulosomes Revealed by Comparative Genomics.</title>
        <authorList>
            <consortium name="DOE Joint Genome Institute"/>
            <person name="Haitjema C.H."/>
            <person name="Gilmore S.P."/>
            <person name="Henske J.K."/>
            <person name="Solomon K.V."/>
            <person name="De Groot R."/>
            <person name="Kuo A."/>
            <person name="Mondo S.J."/>
            <person name="Salamov A.A."/>
            <person name="Labutti K."/>
            <person name="Zhao Z."/>
            <person name="Chiniquy J."/>
            <person name="Barry K."/>
            <person name="Brewer H.M."/>
            <person name="Purvine S.O."/>
            <person name="Wright A.T."/>
            <person name="Boxma B."/>
            <person name="Van Alen T."/>
            <person name="Hackstein J.H."/>
            <person name="Baker S.E."/>
            <person name="Grigoriev I.V."/>
            <person name="O'Malley M.A."/>
        </authorList>
    </citation>
    <scope>NUCLEOTIDE SEQUENCE [LARGE SCALE GENOMIC DNA]</scope>
    <source>
        <strain evidence="16 17">G1</strain>
    </source>
</reference>
<feature type="region of interest" description="Disordered" evidence="14">
    <location>
        <begin position="1"/>
        <end position="50"/>
    </location>
</feature>
<dbReference type="PANTHER" id="PTHR12084">
    <property type="entry name" value="NUCLEAR PORE GLYCOPROTEIN P62-RELATED"/>
    <property type="match status" value="1"/>
</dbReference>
<evidence type="ECO:0000256" key="6">
    <source>
        <dbReference type="ARBA" id="ARBA00022927"/>
    </source>
</evidence>
<evidence type="ECO:0000256" key="5">
    <source>
        <dbReference type="ARBA" id="ARBA00022816"/>
    </source>
</evidence>
<organism evidence="16 17">
    <name type="scientific">Neocallimastix californiae</name>
    <dbReference type="NCBI Taxonomy" id="1754190"/>
    <lineage>
        <taxon>Eukaryota</taxon>
        <taxon>Fungi</taxon>
        <taxon>Fungi incertae sedis</taxon>
        <taxon>Chytridiomycota</taxon>
        <taxon>Chytridiomycota incertae sedis</taxon>
        <taxon>Neocallimastigomycetes</taxon>
        <taxon>Neocallimastigales</taxon>
        <taxon>Neocallimastigaceae</taxon>
        <taxon>Neocallimastix</taxon>
    </lineage>
</organism>